<evidence type="ECO:0000259" key="8">
    <source>
        <dbReference type="PROSITE" id="PS50157"/>
    </source>
</evidence>
<feature type="DNA-binding region" description="Homeobox" evidence="5">
    <location>
        <begin position="28"/>
        <end position="90"/>
    </location>
</feature>
<comment type="subcellular location">
    <subcellularLocation>
        <location evidence="5">Nucleus</location>
    </subcellularLocation>
</comment>
<evidence type="ECO:0000256" key="3">
    <source>
        <dbReference type="ARBA" id="ARBA00023242"/>
    </source>
</evidence>
<dbReference type="GO" id="GO:0005634">
    <property type="term" value="C:nucleus"/>
    <property type="evidence" value="ECO:0007669"/>
    <property type="project" value="UniProtKB-SubCell"/>
</dbReference>
<evidence type="ECO:0000256" key="1">
    <source>
        <dbReference type="ARBA" id="ARBA00023125"/>
    </source>
</evidence>
<dbReference type="PROSITE" id="PS00028">
    <property type="entry name" value="ZINC_FINGER_C2H2_1"/>
    <property type="match status" value="1"/>
</dbReference>
<dbReference type="Proteomes" id="UP000813385">
    <property type="component" value="Unassembled WGS sequence"/>
</dbReference>
<reference evidence="9" key="1">
    <citation type="journal article" date="2021" name="Nat. Commun.">
        <title>Genetic determinants of endophytism in the Arabidopsis root mycobiome.</title>
        <authorList>
            <person name="Mesny F."/>
            <person name="Miyauchi S."/>
            <person name="Thiergart T."/>
            <person name="Pickel B."/>
            <person name="Atanasova L."/>
            <person name="Karlsson M."/>
            <person name="Huettel B."/>
            <person name="Barry K.W."/>
            <person name="Haridas S."/>
            <person name="Chen C."/>
            <person name="Bauer D."/>
            <person name="Andreopoulos W."/>
            <person name="Pangilinan J."/>
            <person name="LaButti K."/>
            <person name="Riley R."/>
            <person name="Lipzen A."/>
            <person name="Clum A."/>
            <person name="Drula E."/>
            <person name="Henrissat B."/>
            <person name="Kohler A."/>
            <person name="Grigoriev I.V."/>
            <person name="Martin F.M."/>
            <person name="Hacquard S."/>
        </authorList>
    </citation>
    <scope>NUCLEOTIDE SEQUENCE</scope>
    <source>
        <strain evidence="9">MPI-CAGE-AT-0016</strain>
    </source>
</reference>
<keyword evidence="2 5" id="KW-0371">Homeobox</keyword>
<protein>
    <submittedName>
        <fullName evidence="9">Uncharacterized protein</fullName>
    </submittedName>
</protein>
<keyword evidence="3 5" id="KW-0539">Nucleus</keyword>
<dbReference type="AlphaFoldDB" id="A0A8K0TM14"/>
<dbReference type="EMBL" id="JAGPXD010000002">
    <property type="protein sequence ID" value="KAH7369351.1"/>
    <property type="molecule type" value="Genomic_DNA"/>
</dbReference>
<dbReference type="GO" id="GO:0006355">
    <property type="term" value="P:regulation of DNA-templated transcription"/>
    <property type="evidence" value="ECO:0007669"/>
    <property type="project" value="InterPro"/>
</dbReference>
<evidence type="ECO:0000313" key="10">
    <source>
        <dbReference type="Proteomes" id="UP000813385"/>
    </source>
</evidence>
<dbReference type="InterPro" id="IPR001356">
    <property type="entry name" value="HD"/>
</dbReference>
<comment type="caution">
    <text evidence="9">The sequence shown here is derived from an EMBL/GenBank/DDBJ whole genome shotgun (WGS) entry which is preliminary data.</text>
</comment>
<dbReference type="InterPro" id="IPR050224">
    <property type="entry name" value="TALE_homeobox"/>
</dbReference>
<evidence type="ECO:0000259" key="7">
    <source>
        <dbReference type="PROSITE" id="PS50071"/>
    </source>
</evidence>
<dbReference type="PROSITE" id="PS50157">
    <property type="entry name" value="ZINC_FINGER_C2H2_2"/>
    <property type="match status" value="1"/>
</dbReference>
<name>A0A8K0TM14_9PEZI</name>
<dbReference type="SMART" id="SM00389">
    <property type="entry name" value="HOX"/>
    <property type="match status" value="1"/>
</dbReference>
<evidence type="ECO:0000256" key="6">
    <source>
        <dbReference type="SAM" id="MobiDB-lite"/>
    </source>
</evidence>
<proteinExistence type="predicted"/>
<dbReference type="Gene3D" id="1.10.10.60">
    <property type="entry name" value="Homeodomain-like"/>
    <property type="match status" value="1"/>
</dbReference>
<evidence type="ECO:0000256" key="4">
    <source>
        <dbReference type="PROSITE-ProRule" id="PRU00042"/>
    </source>
</evidence>
<dbReference type="InterPro" id="IPR009057">
    <property type="entry name" value="Homeodomain-like_sf"/>
</dbReference>
<keyword evidence="4" id="KW-0479">Metal-binding</keyword>
<evidence type="ECO:0000313" key="9">
    <source>
        <dbReference type="EMBL" id="KAH7369351.1"/>
    </source>
</evidence>
<dbReference type="Pfam" id="PF00096">
    <property type="entry name" value="zf-C2H2"/>
    <property type="match status" value="1"/>
</dbReference>
<feature type="domain" description="C2H2-type" evidence="8">
    <location>
        <begin position="251"/>
        <end position="279"/>
    </location>
</feature>
<dbReference type="SUPFAM" id="SSF46689">
    <property type="entry name" value="Homeodomain-like"/>
    <property type="match status" value="1"/>
</dbReference>
<dbReference type="PROSITE" id="PS50071">
    <property type="entry name" value="HOMEOBOX_2"/>
    <property type="match status" value="1"/>
</dbReference>
<dbReference type="Pfam" id="PF05920">
    <property type="entry name" value="Homeobox_KN"/>
    <property type="match status" value="1"/>
</dbReference>
<keyword evidence="4" id="KW-0863">Zinc-finger</keyword>
<dbReference type="PANTHER" id="PTHR11850">
    <property type="entry name" value="HOMEOBOX PROTEIN TRANSCRIPTION FACTORS"/>
    <property type="match status" value="1"/>
</dbReference>
<keyword evidence="10" id="KW-1185">Reference proteome</keyword>
<evidence type="ECO:0000256" key="2">
    <source>
        <dbReference type="ARBA" id="ARBA00023155"/>
    </source>
</evidence>
<dbReference type="SMART" id="SM00355">
    <property type="entry name" value="ZnF_C2H2"/>
    <property type="match status" value="3"/>
</dbReference>
<accession>A0A8K0TM14</accession>
<keyword evidence="1 5" id="KW-0238">DNA-binding</keyword>
<dbReference type="Gene3D" id="3.30.160.60">
    <property type="entry name" value="Classic Zinc Finger"/>
    <property type="match status" value="1"/>
</dbReference>
<gene>
    <name evidence="9" type="ORF">B0T11DRAFT_72676</name>
</gene>
<dbReference type="InterPro" id="IPR008422">
    <property type="entry name" value="KN_HD"/>
</dbReference>
<feature type="domain" description="Homeobox" evidence="7">
    <location>
        <begin position="26"/>
        <end position="89"/>
    </location>
</feature>
<dbReference type="CDD" id="cd00086">
    <property type="entry name" value="homeodomain"/>
    <property type="match status" value="1"/>
</dbReference>
<feature type="region of interest" description="Disordered" evidence="6">
    <location>
        <begin position="80"/>
        <end position="124"/>
    </location>
</feature>
<dbReference type="GO" id="GO:0008270">
    <property type="term" value="F:zinc ion binding"/>
    <property type="evidence" value="ECO:0007669"/>
    <property type="project" value="UniProtKB-KW"/>
</dbReference>
<dbReference type="InterPro" id="IPR013087">
    <property type="entry name" value="Znf_C2H2_type"/>
</dbReference>
<dbReference type="OrthoDB" id="10056939at2759"/>
<feature type="compositionally biased region" description="Low complexity" evidence="6">
    <location>
        <begin position="186"/>
        <end position="214"/>
    </location>
</feature>
<feature type="compositionally biased region" description="Basic residues" evidence="6">
    <location>
        <begin position="215"/>
        <end position="225"/>
    </location>
</feature>
<keyword evidence="4" id="KW-0862">Zinc</keyword>
<organism evidence="9 10">
    <name type="scientific">Plectosphaerella cucumerina</name>
    <dbReference type="NCBI Taxonomy" id="40658"/>
    <lineage>
        <taxon>Eukaryota</taxon>
        <taxon>Fungi</taxon>
        <taxon>Dikarya</taxon>
        <taxon>Ascomycota</taxon>
        <taxon>Pezizomycotina</taxon>
        <taxon>Sordariomycetes</taxon>
        <taxon>Hypocreomycetidae</taxon>
        <taxon>Glomerellales</taxon>
        <taxon>Plectosphaerellaceae</taxon>
        <taxon>Plectosphaerella</taxon>
    </lineage>
</organism>
<dbReference type="GO" id="GO:0003677">
    <property type="term" value="F:DNA binding"/>
    <property type="evidence" value="ECO:0007669"/>
    <property type="project" value="UniProtKB-UniRule"/>
</dbReference>
<feature type="region of interest" description="Disordered" evidence="6">
    <location>
        <begin position="1"/>
        <end position="32"/>
    </location>
</feature>
<feature type="compositionally biased region" description="Polar residues" evidence="6">
    <location>
        <begin position="168"/>
        <end position="185"/>
    </location>
</feature>
<feature type="region of interest" description="Disordered" evidence="6">
    <location>
        <begin position="157"/>
        <end position="237"/>
    </location>
</feature>
<evidence type="ECO:0000256" key="5">
    <source>
        <dbReference type="PROSITE-ProRule" id="PRU00108"/>
    </source>
</evidence>
<sequence length="768" mass="86110">MTAHPFDLGPEFARSLEDTSGPSNENRPLKTGARFSLGPLRILKTWFSRHQDHPYPGSRDLDELQAMTGLSRQQITTWLSNARRRNKSRIPTRPTSPGIPSLSTTARPVDIPGHGRPYRDTSLPADFEQMDPLERWQQSPPEHEPASTAAILSAVSGSSGLHLPPTPTTQHSPWGEESSVSSAGTSLSNHSSAASAYSHLSGSSSRRSSDPLASHPRRSRKRRGRNINTSALKRTGAAAARTTLYQAPRRYQCTFCTETFTTKHNWQRHEKSLHLSLELWECSPDGPYVVDVLGQRACAYCGQVAPDREHMRGHNYDACENRPPGERSFYRKDHLFQHLNLVHHVRFDEATMAHWRHDTGDFSSRCGFCDEVLSSWGERADHIAAHFKAGQTMAEWVGDWGLESAVLERVENAIPPYLIEYERNTPWPFTAEDHPHHSPVNAFELIKLELDYFSVNFFDLNLTLPTPAELQYEACCVIFGADMLADASAGPPAASASWFRDVLMSSRDIARRARLTPMKTAVKYRMTDLSIIGKNDMFEGCVLEERLQSFVALSLRLGSRLEDRDLQHEACHIVEQTNTQSPHPSNPFVEFLTGLISSSTLWLVPFRRRAGLPETRGVVDPGSAEQHPVVGEHLPGDLDHGLISDLTDMGALPLIDDGVGIDLDLGASIPPAPADDAHVYHRPVKSGNMLSSLFDTTDKFYRQFIKELARFVTSTMSPRNPQCRVPTDEELQHQARWIMFERWVFAPFQLTFPSPVRCLLLLLTPSQR</sequence>